<dbReference type="InterPro" id="IPR000944">
    <property type="entry name" value="Tscrpt_reg_Rrf2"/>
</dbReference>
<protein>
    <submittedName>
        <fullName evidence="2">Rrf2 family transcriptional regulator</fullName>
    </submittedName>
</protein>
<name>A0A4Q0I271_9FIRM</name>
<dbReference type="PANTHER" id="PTHR33221:SF5">
    <property type="entry name" value="HTH-TYPE TRANSCRIPTIONAL REGULATOR ISCR"/>
    <property type="match status" value="1"/>
</dbReference>
<dbReference type="AlphaFoldDB" id="A0A4Q0I271"/>
<dbReference type="GO" id="GO:0003700">
    <property type="term" value="F:DNA-binding transcription factor activity"/>
    <property type="evidence" value="ECO:0007669"/>
    <property type="project" value="TreeGrafter"/>
</dbReference>
<keyword evidence="1" id="KW-0238">DNA-binding</keyword>
<organism evidence="2 3">
    <name type="scientific">Acetivibrio mesophilus</name>
    <dbReference type="NCBI Taxonomy" id="2487273"/>
    <lineage>
        <taxon>Bacteria</taxon>
        <taxon>Bacillati</taxon>
        <taxon>Bacillota</taxon>
        <taxon>Clostridia</taxon>
        <taxon>Eubacteriales</taxon>
        <taxon>Oscillospiraceae</taxon>
        <taxon>Acetivibrio</taxon>
    </lineage>
</organism>
<dbReference type="InterPro" id="IPR036390">
    <property type="entry name" value="WH_DNA-bd_sf"/>
</dbReference>
<dbReference type="RefSeq" id="WP_128706242.1">
    <property type="nucleotide sequence ID" value="NZ_RLII01000020.1"/>
</dbReference>
<accession>A0A4Q0I271</accession>
<evidence type="ECO:0000313" key="2">
    <source>
        <dbReference type="EMBL" id="RXE58334.1"/>
    </source>
</evidence>
<dbReference type="InterPro" id="IPR036388">
    <property type="entry name" value="WH-like_DNA-bd_sf"/>
</dbReference>
<dbReference type="GO" id="GO:0003677">
    <property type="term" value="F:DNA binding"/>
    <property type="evidence" value="ECO:0007669"/>
    <property type="project" value="UniProtKB-KW"/>
</dbReference>
<proteinExistence type="predicted"/>
<sequence>MKLSTKGRYGLKAMLDLAIHNDQGPVALKSIAERQSLSENYLEQLFAALRKAGHVRSVRGAQGGYLLSKNPDSITIGSILRSLEGSLAPVDCVLENEPHKCDRFDDCVTKIVWEKIRDSVNEAVDSITLGDLVKKSNKDSVLY</sequence>
<dbReference type="Proteomes" id="UP000289166">
    <property type="component" value="Unassembled WGS sequence"/>
</dbReference>
<reference evidence="3" key="1">
    <citation type="submission" date="2018-11" db="EMBL/GenBank/DDBJ databases">
        <title>Genome sequencing of a novel mesophilic and cellulolytic organism within the genus Hungateiclostridium.</title>
        <authorList>
            <person name="Rettenmaier R."/>
            <person name="Liebl W."/>
            <person name="Zverlov V."/>
        </authorList>
    </citation>
    <scope>NUCLEOTIDE SEQUENCE [LARGE SCALE GENOMIC DNA]</scope>
    <source>
        <strain evidence="3">N2K1</strain>
    </source>
</reference>
<dbReference type="FunFam" id="1.10.10.10:FF:000164">
    <property type="entry name" value="Transcriptional regulator, Rrf2 family"/>
    <property type="match status" value="1"/>
</dbReference>
<gene>
    <name evidence="2" type="ORF">EFD62_12920</name>
</gene>
<dbReference type="NCBIfam" id="TIGR00738">
    <property type="entry name" value="rrf2_super"/>
    <property type="match status" value="1"/>
</dbReference>
<dbReference type="PANTHER" id="PTHR33221">
    <property type="entry name" value="WINGED HELIX-TURN-HELIX TRANSCRIPTIONAL REGULATOR, RRF2 FAMILY"/>
    <property type="match status" value="1"/>
</dbReference>
<dbReference type="Gene3D" id="1.10.10.10">
    <property type="entry name" value="Winged helix-like DNA-binding domain superfamily/Winged helix DNA-binding domain"/>
    <property type="match status" value="1"/>
</dbReference>
<comment type="caution">
    <text evidence="2">The sequence shown here is derived from an EMBL/GenBank/DDBJ whole genome shotgun (WGS) entry which is preliminary data.</text>
</comment>
<evidence type="ECO:0000313" key="3">
    <source>
        <dbReference type="Proteomes" id="UP000289166"/>
    </source>
</evidence>
<dbReference type="GO" id="GO:0005829">
    <property type="term" value="C:cytosol"/>
    <property type="evidence" value="ECO:0007669"/>
    <property type="project" value="TreeGrafter"/>
</dbReference>
<keyword evidence="3" id="KW-1185">Reference proteome</keyword>
<dbReference type="PROSITE" id="PS51197">
    <property type="entry name" value="HTH_RRF2_2"/>
    <property type="match status" value="1"/>
</dbReference>
<dbReference type="EMBL" id="RLII01000020">
    <property type="protein sequence ID" value="RXE58334.1"/>
    <property type="molecule type" value="Genomic_DNA"/>
</dbReference>
<evidence type="ECO:0000256" key="1">
    <source>
        <dbReference type="ARBA" id="ARBA00023125"/>
    </source>
</evidence>
<dbReference type="Pfam" id="PF02082">
    <property type="entry name" value="Rrf2"/>
    <property type="match status" value="1"/>
</dbReference>
<dbReference type="OrthoDB" id="9808360at2"/>
<dbReference type="SUPFAM" id="SSF46785">
    <property type="entry name" value="Winged helix' DNA-binding domain"/>
    <property type="match status" value="1"/>
</dbReference>